<evidence type="ECO:0000256" key="3">
    <source>
        <dbReference type="ARBA" id="ARBA00022617"/>
    </source>
</evidence>
<evidence type="ECO:0000259" key="10">
    <source>
        <dbReference type="PROSITE" id="PS51918"/>
    </source>
</evidence>
<dbReference type="Pfam" id="PF06969">
    <property type="entry name" value="HemN_C"/>
    <property type="match status" value="1"/>
</dbReference>
<keyword evidence="5 9" id="KW-0479">Metal-binding</keyword>
<dbReference type="RefSeq" id="WP_012159088.1">
    <property type="nucleotide sequence ID" value="NC_009922.1"/>
</dbReference>
<proteinExistence type="inferred from homology"/>
<dbReference type="SFLD" id="SFLDG01082">
    <property type="entry name" value="B12-binding_domain_containing"/>
    <property type="match status" value="1"/>
</dbReference>
<sequence>MNSIALYIHIPFCEKKCHYCDFNSYSGKNHLVDGYIKALKKEMQQYGEIIKGHSVATVFFGGGTPSILTGEQMAEIMETLRRYYTLEEQAEISMEANPGTLNFHKLKAYYKSGINRLSMGLQSCQNHLLKTLGRIHSFEEYVKNLEDARKAGFTNINTDLMFSLPGQTERDWQESLEKIVSLGIPHISAYSLIVEEGTPFFSWVENKKIILPDEEVDMNMYHYTIEYLKSRGYHHYEISNYAKNGFECKHNITYWHNEHYIGLGAGAHSYFDQKRFNNFADIDKYIHLLGEGSSPVEEEILVSKNDEIAETMFLGLRMMEGISIDGFFKRFHTTPLAIYEDTLEKLRKQGLIQWDEKGIWLTSKGIDLSNVVFEKMLLD</sequence>
<dbReference type="InterPro" id="IPR058240">
    <property type="entry name" value="rSAM_sf"/>
</dbReference>
<keyword evidence="12" id="KW-1185">Reference proteome</keyword>
<dbReference type="SFLD" id="SFLDF00288">
    <property type="entry name" value="HemN-like__clustered_with_nucl"/>
    <property type="match status" value="1"/>
</dbReference>
<comment type="similarity">
    <text evidence="1">Belongs to the anaerobic coproporphyrinogen-III oxidase family. HemW subfamily.</text>
</comment>
<name>A8MG48_ALKOO</name>
<evidence type="ECO:0000256" key="5">
    <source>
        <dbReference type="ARBA" id="ARBA00022723"/>
    </source>
</evidence>
<accession>A8MG48</accession>
<dbReference type="PANTHER" id="PTHR13932:SF5">
    <property type="entry name" value="RADICAL S-ADENOSYL METHIONINE DOMAIN-CONTAINING PROTEIN 1, MITOCHONDRIAL"/>
    <property type="match status" value="1"/>
</dbReference>
<dbReference type="PROSITE" id="PS51918">
    <property type="entry name" value="RADICAL_SAM"/>
    <property type="match status" value="1"/>
</dbReference>
<keyword evidence="11" id="KW-0560">Oxidoreductase</keyword>
<dbReference type="SMART" id="SM00729">
    <property type="entry name" value="Elp3"/>
    <property type="match status" value="1"/>
</dbReference>
<keyword evidence="4 9" id="KW-0949">S-adenosyl-L-methionine</keyword>
<evidence type="ECO:0000256" key="7">
    <source>
        <dbReference type="ARBA" id="ARBA00023014"/>
    </source>
</evidence>
<dbReference type="InterPro" id="IPR013785">
    <property type="entry name" value="Aldolase_TIM"/>
</dbReference>
<feature type="domain" description="Radical SAM core" evidence="10">
    <location>
        <begin position="1"/>
        <end position="234"/>
    </location>
</feature>
<dbReference type="SUPFAM" id="SSF102114">
    <property type="entry name" value="Radical SAM enzymes"/>
    <property type="match status" value="1"/>
</dbReference>
<dbReference type="InterPro" id="IPR034505">
    <property type="entry name" value="Coproporphyrinogen-III_oxidase"/>
</dbReference>
<dbReference type="NCBIfam" id="TIGR00539">
    <property type="entry name" value="hemN_rel"/>
    <property type="match status" value="1"/>
</dbReference>
<dbReference type="InterPro" id="IPR010723">
    <property type="entry name" value="HemN_C"/>
</dbReference>
<comment type="function">
    <text evidence="9">Probably acts as a heme chaperone, transferring heme to an unknown acceptor. Binds one molecule of heme per monomer, possibly covalently. Binds 1 [4Fe-4S] cluster. The cluster is coordinated with 3 cysteines and an exchangeable S-adenosyl-L-methionine.</text>
</comment>
<dbReference type="SFLD" id="SFLDG01065">
    <property type="entry name" value="anaerobic_coproporphyrinogen-I"/>
    <property type="match status" value="1"/>
</dbReference>
<dbReference type="HOGENOM" id="CLU_027579_2_2_9"/>
<dbReference type="InterPro" id="IPR006638">
    <property type="entry name" value="Elp3/MiaA/NifB-like_rSAM"/>
</dbReference>
<evidence type="ECO:0000256" key="1">
    <source>
        <dbReference type="ARBA" id="ARBA00006100"/>
    </source>
</evidence>
<keyword evidence="3 9" id="KW-0349">Heme</keyword>
<keyword evidence="9" id="KW-0963">Cytoplasm</keyword>
<keyword evidence="6 9" id="KW-0408">Iron</keyword>
<dbReference type="STRING" id="350688.Clos_1230"/>
<dbReference type="OrthoDB" id="9808022at2"/>
<evidence type="ECO:0000313" key="12">
    <source>
        <dbReference type="Proteomes" id="UP000000269"/>
    </source>
</evidence>
<dbReference type="SFLD" id="SFLDS00029">
    <property type="entry name" value="Radical_SAM"/>
    <property type="match status" value="1"/>
</dbReference>
<dbReference type="InterPro" id="IPR004559">
    <property type="entry name" value="HemW-like"/>
</dbReference>
<dbReference type="GO" id="GO:0005737">
    <property type="term" value="C:cytoplasm"/>
    <property type="evidence" value="ECO:0007669"/>
    <property type="project" value="UniProtKB-SubCell"/>
</dbReference>
<evidence type="ECO:0000256" key="9">
    <source>
        <dbReference type="RuleBase" id="RU364116"/>
    </source>
</evidence>
<dbReference type="CDD" id="cd01335">
    <property type="entry name" value="Radical_SAM"/>
    <property type="match status" value="1"/>
</dbReference>
<keyword evidence="9" id="KW-0004">4Fe-4S</keyword>
<evidence type="ECO:0000256" key="6">
    <source>
        <dbReference type="ARBA" id="ARBA00023004"/>
    </source>
</evidence>
<organism evidence="11 12">
    <name type="scientific">Alkaliphilus oremlandii (strain OhILAs)</name>
    <name type="common">Clostridium oremlandii (strain OhILAs)</name>
    <dbReference type="NCBI Taxonomy" id="350688"/>
    <lineage>
        <taxon>Bacteria</taxon>
        <taxon>Bacillati</taxon>
        <taxon>Bacillota</taxon>
        <taxon>Clostridia</taxon>
        <taxon>Peptostreptococcales</taxon>
        <taxon>Natronincolaceae</taxon>
        <taxon>Alkaliphilus</taxon>
    </lineage>
</organism>
<dbReference type="PANTHER" id="PTHR13932">
    <property type="entry name" value="COPROPORPHYRINIGEN III OXIDASE"/>
    <property type="match status" value="1"/>
</dbReference>
<dbReference type="GO" id="GO:0046872">
    <property type="term" value="F:metal ion binding"/>
    <property type="evidence" value="ECO:0007669"/>
    <property type="project" value="UniProtKB-UniRule"/>
</dbReference>
<evidence type="ECO:0000256" key="2">
    <source>
        <dbReference type="ARBA" id="ARBA00017228"/>
    </source>
</evidence>
<dbReference type="GO" id="GO:0051539">
    <property type="term" value="F:4 iron, 4 sulfur cluster binding"/>
    <property type="evidence" value="ECO:0007669"/>
    <property type="project" value="UniProtKB-UniRule"/>
</dbReference>
<keyword evidence="8 9" id="KW-0143">Chaperone</keyword>
<dbReference type="GO" id="GO:0006779">
    <property type="term" value="P:porphyrin-containing compound biosynthetic process"/>
    <property type="evidence" value="ECO:0007669"/>
    <property type="project" value="InterPro"/>
</dbReference>
<dbReference type="Gene3D" id="3.20.20.70">
    <property type="entry name" value="Aldolase class I"/>
    <property type="match status" value="1"/>
</dbReference>
<evidence type="ECO:0000256" key="8">
    <source>
        <dbReference type="ARBA" id="ARBA00023186"/>
    </source>
</evidence>
<evidence type="ECO:0000256" key="4">
    <source>
        <dbReference type="ARBA" id="ARBA00022691"/>
    </source>
</evidence>
<evidence type="ECO:0000313" key="11">
    <source>
        <dbReference type="EMBL" id="ABW18776.1"/>
    </source>
</evidence>
<dbReference type="Proteomes" id="UP000000269">
    <property type="component" value="Chromosome"/>
</dbReference>
<dbReference type="AlphaFoldDB" id="A8MG48"/>
<gene>
    <name evidence="11" type="ordered locus">Clos_1230</name>
</gene>
<dbReference type="eggNOG" id="COG0635">
    <property type="taxonomic scope" value="Bacteria"/>
</dbReference>
<protein>
    <recommendedName>
        <fullName evidence="2 9">Heme chaperone HemW</fullName>
    </recommendedName>
</protein>
<dbReference type="EMBL" id="CP000853">
    <property type="protein sequence ID" value="ABW18776.1"/>
    <property type="molecule type" value="Genomic_DNA"/>
</dbReference>
<keyword evidence="7 9" id="KW-0411">Iron-sulfur</keyword>
<dbReference type="KEGG" id="aoe:Clos_1230"/>
<dbReference type="GO" id="GO:0004109">
    <property type="term" value="F:coproporphyrinogen oxidase activity"/>
    <property type="evidence" value="ECO:0007669"/>
    <property type="project" value="InterPro"/>
</dbReference>
<comment type="subcellular location">
    <subcellularLocation>
        <location evidence="9">Cytoplasm</location>
    </subcellularLocation>
</comment>
<reference evidence="12" key="1">
    <citation type="submission" date="2007-10" db="EMBL/GenBank/DDBJ databases">
        <title>Complete genome of Alkaliphilus oremlandii OhILAs.</title>
        <authorList>
            <person name="Copeland A."/>
            <person name="Lucas S."/>
            <person name="Lapidus A."/>
            <person name="Barry K."/>
            <person name="Detter J.C."/>
            <person name="Glavina del Rio T."/>
            <person name="Hammon N."/>
            <person name="Israni S."/>
            <person name="Dalin E."/>
            <person name="Tice H."/>
            <person name="Pitluck S."/>
            <person name="Chain P."/>
            <person name="Malfatti S."/>
            <person name="Shin M."/>
            <person name="Vergez L."/>
            <person name="Schmutz J."/>
            <person name="Larimer F."/>
            <person name="Land M."/>
            <person name="Hauser L."/>
            <person name="Kyrpides N."/>
            <person name="Mikhailova N."/>
            <person name="Stolz J.F."/>
            <person name="Dawson A."/>
            <person name="Fisher E."/>
            <person name="Crable B."/>
            <person name="Perera E."/>
            <person name="Lisak J."/>
            <person name="Ranganathan M."/>
            <person name="Basu P."/>
            <person name="Richardson P."/>
        </authorList>
    </citation>
    <scope>NUCLEOTIDE SEQUENCE [LARGE SCALE GENOMIC DNA]</scope>
    <source>
        <strain evidence="12">OhILAs</strain>
    </source>
</reference>
<dbReference type="InterPro" id="IPR007197">
    <property type="entry name" value="rSAM"/>
</dbReference>
<dbReference type="SFLD" id="SFLDF00562">
    <property type="entry name" value="HemN-like__clustered_with_heat"/>
    <property type="match status" value="1"/>
</dbReference>
<dbReference type="Pfam" id="PF04055">
    <property type="entry name" value="Radical_SAM"/>
    <property type="match status" value="1"/>
</dbReference>